<sequence length="204" mass="21443">MDANMTFQKLLPLAAVLAMLGLPATAQDNTATEEAQDPAAELDMGTPVDEDGNPVAGEPQVGQQYVREEHGDWVVRCLRTEEGDDPCQIYQLLSDDEGNDVAEISMVSLPEGQAAAGATIVAPLGTLLTEQLTLRVDGGTARRFQFSTCNQGGCIARVGFTAEDVGLFKAGAAATLRLVPFAAPDQEVILTISLSGFTAAFDAL</sequence>
<comment type="caution">
    <text evidence="3">The sequence shown here is derived from an EMBL/GenBank/DDBJ whole genome shotgun (WGS) entry which is preliminary data.</text>
</comment>
<dbReference type="Gene3D" id="2.60.40.1880">
    <property type="entry name" value="Invasion associated locus B (IalB) protein"/>
    <property type="match status" value="1"/>
</dbReference>
<feature type="region of interest" description="Disordered" evidence="1">
    <location>
        <begin position="29"/>
        <end position="64"/>
    </location>
</feature>
<keyword evidence="2" id="KW-0732">Signal</keyword>
<dbReference type="Pfam" id="PF06776">
    <property type="entry name" value="IalB"/>
    <property type="match status" value="1"/>
</dbReference>
<keyword evidence="4" id="KW-1185">Reference proteome</keyword>
<dbReference type="Proteomes" id="UP000245293">
    <property type="component" value="Unassembled WGS sequence"/>
</dbReference>
<evidence type="ECO:0000313" key="4">
    <source>
        <dbReference type="Proteomes" id="UP000245293"/>
    </source>
</evidence>
<dbReference type="EMBL" id="QETF01000005">
    <property type="protein sequence ID" value="PWG17535.1"/>
    <property type="molecule type" value="Genomic_DNA"/>
</dbReference>
<proteinExistence type="predicted"/>
<organism evidence="3 4">
    <name type="scientific">Salibaculum griseiflavum</name>
    <dbReference type="NCBI Taxonomy" id="1914409"/>
    <lineage>
        <taxon>Bacteria</taxon>
        <taxon>Pseudomonadati</taxon>
        <taxon>Pseudomonadota</taxon>
        <taxon>Alphaproteobacteria</taxon>
        <taxon>Rhodobacterales</taxon>
        <taxon>Roseobacteraceae</taxon>
        <taxon>Salibaculum</taxon>
    </lineage>
</organism>
<gene>
    <name evidence="3" type="ORF">DFK10_06860</name>
</gene>
<name>A0A2V1P532_9RHOB</name>
<accession>A0A2V1P532</accession>
<evidence type="ECO:0000256" key="2">
    <source>
        <dbReference type="SAM" id="SignalP"/>
    </source>
</evidence>
<dbReference type="AlphaFoldDB" id="A0A2V1P532"/>
<feature type="signal peptide" evidence="2">
    <location>
        <begin position="1"/>
        <end position="26"/>
    </location>
</feature>
<dbReference type="InterPro" id="IPR038696">
    <property type="entry name" value="IalB_sf"/>
</dbReference>
<evidence type="ECO:0000313" key="3">
    <source>
        <dbReference type="EMBL" id="PWG17535.1"/>
    </source>
</evidence>
<protein>
    <submittedName>
        <fullName evidence="3">Invasion associated locus B family protein</fullName>
    </submittedName>
</protein>
<dbReference type="OrthoDB" id="9797912at2"/>
<reference evidence="4" key="1">
    <citation type="submission" date="2018-05" db="EMBL/GenBank/DDBJ databases">
        <authorList>
            <person name="Du Z."/>
            <person name="Wang X."/>
        </authorList>
    </citation>
    <scope>NUCLEOTIDE SEQUENCE [LARGE SCALE GENOMIC DNA]</scope>
    <source>
        <strain evidence="4">WDS4C29</strain>
    </source>
</reference>
<dbReference type="InterPro" id="IPR010642">
    <property type="entry name" value="Invasion_prot_B"/>
</dbReference>
<feature type="chain" id="PRO_5015836710" evidence="2">
    <location>
        <begin position="27"/>
        <end position="204"/>
    </location>
</feature>
<evidence type="ECO:0000256" key="1">
    <source>
        <dbReference type="SAM" id="MobiDB-lite"/>
    </source>
</evidence>